<dbReference type="Gene3D" id="2.30.39.10">
    <property type="entry name" value="Alpha-1-antitrypsin, domain 1"/>
    <property type="match status" value="2"/>
</dbReference>
<evidence type="ECO:0000259" key="2">
    <source>
        <dbReference type="SMART" id="SM00093"/>
    </source>
</evidence>
<protein>
    <recommendedName>
        <fullName evidence="2">Serpin domain-containing protein</fullName>
    </recommendedName>
</protein>
<evidence type="ECO:0000313" key="3">
    <source>
        <dbReference type="Ensembl" id="ENSCHIP00010021603.1"/>
    </source>
</evidence>
<name>A0A8C2R0D0_CAPHI</name>
<dbReference type="SUPFAM" id="SSF56574">
    <property type="entry name" value="Serpins"/>
    <property type="match status" value="1"/>
</dbReference>
<dbReference type="Ensembl" id="ENSCHIT00010030407.1">
    <property type="protein sequence ID" value="ENSCHIP00010021603.1"/>
    <property type="gene ID" value="ENSCHIG00010015741.1"/>
</dbReference>
<dbReference type="InterPro" id="IPR042185">
    <property type="entry name" value="Serpin_sf_2"/>
</dbReference>
<dbReference type="Gene3D" id="3.30.497.10">
    <property type="entry name" value="Antithrombin, subunit I, domain 2"/>
    <property type="match status" value="2"/>
</dbReference>
<dbReference type="PANTHER" id="PTHR11461">
    <property type="entry name" value="SERINE PROTEASE INHIBITOR, SERPIN"/>
    <property type="match status" value="1"/>
</dbReference>
<dbReference type="SMART" id="SM00093">
    <property type="entry name" value="SERPIN"/>
    <property type="match status" value="1"/>
</dbReference>
<dbReference type="PROSITE" id="PS00284">
    <property type="entry name" value="SERPIN"/>
    <property type="match status" value="1"/>
</dbReference>
<dbReference type="InterPro" id="IPR036186">
    <property type="entry name" value="Serpin_sf"/>
</dbReference>
<feature type="domain" description="Serpin" evidence="2">
    <location>
        <begin position="13"/>
        <end position="314"/>
    </location>
</feature>
<dbReference type="AlphaFoldDB" id="A0A8C2R0D0"/>
<dbReference type="GO" id="GO:0005615">
    <property type="term" value="C:extracellular space"/>
    <property type="evidence" value="ECO:0007669"/>
    <property type="project" value="InterPro"/>
</dbReference>
<dbReference type="InterPro" id="IPR023795">
    <property type="entry name" value="Serpin_CS"/>
</dbReference>
<dbReference type="InterPro" id="IPR023796">
    <property type="entry name" value="Serpin_dom"/>
</dbReference>
<dbReference type="InterPro" id="IPR000215">
    <property type="entry name" value="Serpin_fam"/>
</dbReference>
<dbReference type="Pfam" id="PF00079">
    <property type="entry name" value="Serpin"/>
    <property type="match status" value="1"/>
</dbReference>
<dbReference type="InterPro" id="IPR042178">
    <property type="entry name" value="Serpin_sf_1"/>
</dbReference>
<proteinExistence type="inferred from homology"/>
<sequence length="314" mass="35236">MDSLLPASARLGLDLFKDLSKTDEGNILFSPAGISTTIGMLPPATRGAAATQEQEVARASPLEATEEMHRQLQRVLSEISKPSDDYELKIANRLFGEKTYLFLQKYLDYVEKHYHASLEPVDFVNAADESRKKINSWVESQTNEKIKDLLPDGSLSSSIKLVVVNVIYFKGQWDREFKKENTKEEEFWLNKIIDKITPEKLIEWTSVGRMEERAVDLHLPRFRVAGTYDLEATSAGLRAAGLSGSPEGAGLRAQRLLHRSLTEAGTEAAAATAVGFAVTPAQDWERFHCNHPFLFFIRHNESDSVLFFGRFSSP</sequence>
<reference evidence="3" key="2">
    <citation type="submission" date="2025-08" db="UniProtKB">
        <authorList>
            <consortium name="Ensembl"/>
        </authorList>
    </citation>
    <scope>IDENTIFICATION</scope>
</reference>
<accession>A0A8C2R0D0</accession>
<dbReference type="PANTHER" id="PTHR11461:SF161">
    <property type="entry name" value="SERPIN B13"/>
    <property type="match status" value="1"/>
</dbReference>
<organism evidence="3">
    <name type="scientific">Capra hircus</name>
    <name type="common">Goat</name>
    <dbReference type="NCBI Taxonomy" id="9925"/>
    <lineage>
        <taxon>Eukaryota</taxon>
        <taxon>Metazoa</taxon>
        <taxon>Chordata</taxon>
        <taxon>Craniata</taxon>
        <taxon>Vertebrata</taxon>
        <taxon>Euteleostomi</taxon>
        <taxon>Mammalia</taxon>
        <taxon>Eutheria</taxon>
        <taxon>Laurasiatheria</taxon>
        <taxon>Artiodactyla</taxon>
        <taxon>Ruminantia</taxon>
        <taxon>Pecora</taxon>
        <taxon>Bovidae</taxon>
        <taxon>Caprinae</taxon>
        <taxon>Capra</taxon>
    </lineage>
</organism>
<evidence type="ECO:0000256" key="1">
    <source>
        <dbReference type="RuleBase" id="RU000411"/>
    </source>
</evidence>
<reference evidence="3" key="1">
    <citation type="submission" date="2019-03" db="EMBL/GenBank/DDBJ databases">
        <title>Genome sequencing and reference-guided assembly of Black Bengal Goat (Capra hircus).</title>
        <authorList>
            <person name="Siddiki A.Z."/>
            <person name="Baten A."/>
            <person name="Billah M."/>
            <person name="Alam M.A.U."/>
            <person name="Shawrob K.S.M."/>
            <person name="Saha S."/>
            <person name="Chowdhury M."/>
            <person name="Rahman A.H."/>
            <person name="Stear M."/>
            <person name="Miah G."/>
            <person name="Das G.B."/>
            <person name="Hossain M.M."/>
            <person name="Kumkum M."/>
            <person name="Islam M.S."/>
            <person name="Mollah A.M."/>
            <person name="Ahsan A."/>
            <person name="Tusar F."/>
            <person name="Khan M.K.I."/>
        </authorList>
    </citation>
    <scope>NUCLEOTIDE SEQUENCE [LARGE SCALE GENOMIC DNA]</scope>
</reference>
<comment type="similarity">
    <text evidence="1">Belongs to the serpin family.</text>
</comment>
<dbReference type="GO" id="GO:0004867">
    <property type="term" value="F:serine-type endopeptidase inhibitor activity"/>
    <property type="evidence" value="ECO:0007669"/>
    <property type="project" value="InterPro"/>
</dbReference>